<keyword evidence="2" id="KW-1185">Reference proteome</keyword>
<reference evidence="1 2" key="1">
    <citation type="journal article" date="2016" name="PLoS ONE">
        <title>Complete Genome Sequence and Comparative Genomics of a Novel Myxobacterium Myxococcus hansupus.</title>
        <authorList>
            <person name="Sharma G."/>
            <person name="Narwani T."/>
            <person name="Subramanian S."/>
        </authorList>
    </citation>
    <scope>NUCLEOTIDE SEQUENCE [LARGE SCALE GENOMIC DNA]</scope>
    <source>
        <strain evidence="2">mixupus</strain>
    </source>
</reference>
<dbReference type="PATRIC" id="fig|1297742.4.peg.3451"/>
<dbReference type="Proteomes" id="UP000009026">
    <property type="component" value="Chromosome"/>
</dbReference>
<dbReference type="RefSeq" id="WP_002640567.1">
    <property type="nucleotide sequence ID" value="NZ_CP012109.1"/>
</dbReference>
<name>A0A0H4WYU3_9BACT</name>
<protein>
    <submittedName>
        <fullName evidence="1">Putative lipoprotein</fullName>
    </submittedName>
</protein>
<organism evidence="1 2">
    <name type="scientific">Pseudomyxococcus hansupus</name>
    <dbReference type="NCBI Taxonomy" id="1297742"/>
    <lineage>
        <taxon>Bacteria</taxon>
        <taxon>Pseudomonadati</taxon>
        <taxon>Myxococcota</taxon>
        <taxon>Myxococcia</taxon>
        <taxon>Myxococcales</taxon>
        <taxon>Cystobacterineae</taxon>
        <taxon>Myxococcaceae</taxon>
        <taxon>Pseudomyxococcus</taxon>
    </lineage>
</organism>
<dbReference type="KEGG" id="mym:A176_003422"/>
<sequence>MVPLGDDAHGPPRQDAIWSIRIQFDRACTITKLVPNLGSEQPGEVYLRQRKRWKLVGIIKNEDKGPGFVTSVDD</sequence>
<dbReference type="EMBL" id="CP012109">
    <property type="protein sequence ID" value="AKQ66510.1"/>
    <property type="molecule type" value="Genomic_DNA"/>
</dbReference>
<dbReference type="AlphaFoldDB" id="A0A0H4WYU3"/>
<evidence type="ECO:0000313" key="1">
    <source>
        <dbReference type="EMBL" id="AKQ66510.1"/>
    </source>
</evidence>
<proteinExistence type="predicted"/>
<keyword evidence="1" id="KW-0449">Lipoprotein</keyword>
<evidence type="ECO:0000313" key="2">
    <source>
        <dbReference type="Proteomes" id="UP000009026"/>
    </source>
</evidence>
<accession>A0A0H4WYU3</accession>
<gene>
    <name evidence="1" type="ORF">A176_003422</name>
</gene>